<reference evidence="2" key="1">
    <citation type="journal article" date="2019" name="Sci. Rep.">
        <title>Draft genome of Tanacetum cinerariifolium, the natural source of mosquito coil.</title>
        <authorList>
            <person name="Yamashiro T."/>
            <person name="Shiraishi A."/>
            <person name="Satake H."/>
            <person name="Nakayama K."/>
        </authorList>
    </citation>
    <scope>NUCLEOTIDE SEQUENCE</scope>
</reference>
<gene>
    <name evidence="2" type="ORF">Tci_884385</name>
</gene>
<feature type="signal peptide" evidence="1">
    <location>
        <begin position="1"/>
        <end position="19"/>
    </location>
</feature>
<organism evidence="2">
    <name type="scientific">Tanacetum cinerariifolium</name>
    <name type="common">Dalmatian daisy</name>
    <name type="synonym">Chrysanthemum cinerariifolium</name>
    <dbReference type="NCBI Taxonomy" id="118510"/>
    <lineage>
        <taxon>Eukaryota</taxon>
        <taxon>Viridiplantae</taxon>
        <taxon>Streptophyta</taxon>
        <taxon>Embryophyta</taxon>
        <taxon>Tracheophyta</taxon>
        <taxon>Spermatophyta</taxon>
        <taxon>Magnoliopsida</taxon>
        <taxon>eudicotyledons</taxon>
        <taxon>Gunneridae</taxon>
        <taxon>Pentapetalae</taxon>
        <taxon>asterids</taxon>
        <taxon>campanulids</taxon>
        <taxon>Asterales</taxon>
        <taxon>Asteraceae</taxon>
        <taxon>Asteroideae</taxon>
        <taxon>Anthemideae</taxon>
        <taxon>Anthemidinae</taxon>
        <taxon>Tanacetum</taxon>
    </lineage>
</organism>
<protein>
    <submittedName>
        <fullName evidence="2">Uncharacterized protein</fullName>
    </submittedName>
</protein>
<proteinExistence type="predicted"/>
<name>A0A699TTJ8_TANCI</name>
<comment type="caution">
    <text evidence="2">The sequence shown here is derived from an EMBL/GenBank/DDBJ whole genome shotgun (WGS) entry which is preliminary data.</text>
</comment>
<dbReference type="EMBL" id="BKCJ011265446">
    <property type="protein sequence ID" value="GFD12416.1"/>
    <property type="molecule type" value="Genomic_DNA"/>
</dbReference>
<dbReference type="AlphaFoldDB" id="A0A699TTJ8"/>
<evidence type="ECO:0000256" key="1">
    <source>
        <dbReference type="SAM" id="SignalP"/>
    </source>
</evidence>
<feature type="chain" id="PRO_5025443926" evidence="1">
    <location>
        <begin position="20"/>
        <end position="113"/>
    </location>
</feature>
<sequence length="113" mass="11930">MMMVFRWWFVEWQQGGVSGVVDDDDGGCSGGAGCGVVGTATVVVAVAARGVGSVWRGDSGDRKVRIIFGFAGKSPPEKFFGDGRRRRLAGGGGGSRRLLGVKESRENLSLCVY</sequence>
<accession>A0A699TTJ8</accession>
<keyword evidence="1" id="KW-0732">Signal</keyword>
<evidence type="ECO:0000313" key="2">
    <source>
        <dbReference type="EMBL" id="GFD12416.1"/>
    </source>
</evidence>